<dbReference type="EMBL" id="BFAV01000162">
    <property type="protein sequence ID" value="GBF35392.1"/>
    <property type="molecule type" value="Genomic_DNA"/>
</dbReference>
<reference evidence="2" key="1">
    <citation type="submission" date="2018-02" db="EMBL/GenBank/DDBJ databases">
        <title>Genome sequence of Desulfocucumis palustris strain NAW-5.</title>
        <authorList>
            <person name="Watanabe M."/>
            <person name="Kojima H."/>
            <person name="Fukui M."/>
        </authorList>
    </citation>
    <scope>NUCLEOTIDE SEQUENCE [LARGE SCALE GENOMIC DNA]</scope>
    <source>
        <strain evidence="2">NAW-5</strain>
    </source>
</reference>
<comment type="caution">
    <text evidence="1">The sequence shown here is derived from an EMBL/GenBank/DDBJ whole genome shotgun (WGS) entry which is preliminary data.</text>
</comment>
<proteinExistence type="predicted"/>
<evidence type="ECO:0000313" key="2">
    <source>
        <dbReference type="Proteomes" id="UP000239549"/>
    </source>
</evidence>
<organism evidence="1 2">
    <name type="scientific">Desulfocucumis palustris</name>
    <dbReference type="NCBI Taxonomy" id="1898651"/>
    <lineage>
        <taxon>Bacteria</taxon>
        <taxon>Bacillati</taxon>
        <taxon>Bacillota</taxon>
        <taxon>Clostridia</taxon>
        <taxon>Eubacteriales</taxon>
        <taxon>Desulfocucumaceae</taxon>
        <taxon>Desulfocucumis</taxon>
    </lineage>
</organism>
<gene>
    <name evidence="1" type="ORF">DCCM_4515</name>
</gene>
<name>A0A2L2XGY7_9FIRM</name>
<protein>
    <submittedName>
        <fullName evidence="1">Uncharacterized protein</fullName>
    </submittedName>
</protein>
<accession>A0A2L2XGY7</accession>
<keyword evidence="2" id="KW-1185">Reference proteome</keyword>
<evidence type="ECO:0000313" key="1">
    <source>
        <dbReference type="EMBL" id="GBF35392.1"/>
    </source>
</evidence>
<sequence length="48" mass="5791">MVLRRERCFKKAGGSQPFRTLIKCRDYTGIFVCARMKTRHREVIIVYR</sequence>
<dbReference type="Proteomes" id="UP000239549">
    <property type="component" value="Unassembled WGS sequence"/>
</dbReference>
<dbReference type="AlphaFoldDB" id="A0A2L2XGY7"/>